<evidence type="ECO:0000313" key="3">
    <source>
        <dbReference type="Proteomes" id="UP001500755"/>
    </source>
</evidence>
<gene>
    <name evidence="2" type="ORF">GCM10009755_29810</name>
</gene>
<dbReference type="SUPFAM" id="SSF52799">
    <property type="entry name" value="(Phosphotyrosine protein) phosphatases II"/>
    <property type="match status" value="1"/>
</dbReference>
<reference evidence="3" key="1">
    <citation type="journal article" date="2019" name="Int. J. Syst. Evol. Microbiol.">
        <title>The Global Catalogue of Microorganisms (GCM) 10K type strain sequencing project: providing services to taxonomists for standard genome sequencing and annotation.</title>
        <authorList>
            <consortium name="The Broad Institute Genomics Platform"/>
            <consortium name="The Broad Institute Genome Sequencing Center for Infectious Disease"/>
            <person name="Wu L."/>
            <person name="Ma J."/>
        </authorList>
    </citation>
    <scope>NUCLEOTIDE SEQUENCE [LARGE SCALE GENOMIC DNA]</scope>
    <source>
        <strain evidence="3">JCM 14546</strain>
    </source>
</reference>
<dbReference type="InterPro" id="IPR026893">
    <property type="entry name" value="Tyr/Ser_Pase_IphP-type"/>
</dbReference>
<accession>A0ABP5F434</accession>
<evidence type="ECO:0000313" key="2">
    <source>
        <dbReference type="EMBL" id="GAA2016146.1"/>
    </source>
</evidence>
<dbReference type="InterPro" id="IPR016130">
    <property type="entry name" value="Tyr_Pase_AS"/>
</dbReference>
<keyword evidence="3" id="KW-1185">Reference proteome</keyword>
<proteinExistence type="inferred from homology"/>
<comment type="similarity">
    <text evidence="1">Belongs to the protein-tyrosine phosphatase family.</text>
</comment>
<organism evidence="2 3">
    <name type="scientific">Brevibacterium samyangense</name>
    <dbReference type="NCBI Taxonomy" id="366888"/>
    <lineage>
        <taxon>Bacteria</taxon>
        <taxon>Bacillati</taxon>
        <taxon>Actinomycetota</taxon>
        <taxon>Actinomycetes</taxon>
        <taxon>Micrococcales</taxon>
        <taxon>Brevibacteriaceae</taxon>
        <taxon>Brevibacterium</taxon>
    </lineage>
</organism>
<dbReference type="PANTHER" id="PTHR31126">
    <property type="entry name" value="TYROSINE-PROTEIN PHOSPHATASE"/>
    <property type="match status" value="1"/>
</dbReference>
<dbReference type="PROSITE" id="PS00383">
    <property type="entry name" value="TYR_PHOSPHATASE_1"/>
    <property type="match status" value="1"/>
</dbReference>
<dbReference type="InterPro" id="IPR029021">
    <property type="entry name" value="Prot-tyrosine_phosphatase-like"/>
</dbReference>
<comment type="caution">
    <text evidence="2">The sequence shown here is derived from an EMBL/GenBank/DDBJ whole genome shotgun (WGS) entry which is preliminary data.</text>
</comment>
<evidence type="ECO:0008006" key="4">
    <source>
        <dbReference type="Google" id="ProtNLM"/>
    </source>
</evidence>
<sequence length="252" mass="27294">MTVELPQHLAVPGTFNFRDLGGWSSTAGPLAMGVLFRADGLANLDDAAWAELVRWGIRTVIDLRESREVLAAPNALGDTGIELRHMPLFGDRYYPVDEDAVEKLDLPDRSLPTIYRAAIEHSGEQIAGIVEALARTEGPTVFHCSAGKDRTGIVAAFVLDLLAVAREDVLRDYTATEQFLGEDFLAALHSHFAQAGIVANLSHTATQAPVELMEGVFASVEESHGSVLEYLLAHGMDPQVPELLRAKLVLEG</sequence>
<dbReference type="Proteomes" id="UP001500755">
    <property type="component" value="Unassembled WGS sequence"/>
</dbReference>
<dbReference type="RefSeq" id="WP_344311034.1">
    <property type="nucleotide sequence ID" value="NZ_BAAANO010000043.1"/>
</dbReference>
<dbReference type="Gene3D" id="3.90.190.10">
    <property type="entry name" value="Protein tyrosine phosphatase superfamily"/>
    <property type="match status" value="1"/>
</dbReference>
<name>A0ABP5F434_9MICO</name>
<protein>
    <recommendedName>
        <fullName evidence="4">Protein-tyrosine-phosphatase</fullName>
    </recommendedName>
</protein>
<evidence type="ECO:0000256" key="1">
    <source>
        <dbReference type="ARBA" id="ARBA00009580"/>
    </source>
</evidence>
<dbReference type="EMBL" id="BAAANO010000043">
    <property type="protein sequence ID" value="GAA2016146.1"/>
    <property type="molecule type" value="Genomic_DNA"/>
</dbReference>
<dbReference type="Pfam" id="PF13350">
    <property type="entry name" value="Y_phosphatase3"/>
    <property type="match status" value="1"/>
</dbReference>
<dbReference type="PANTHER" id="PTHR31126:SF1">
    <property type="entry name" value="TYROSINE SPECIFIC PROTEIN PHOSPHATASES DOMAIN-CONTAINING PROTEIN"/>
    <property type="match status" value="1"/>
</dbReference>